<evidence type="ECO:0000256" key="11">
    <source>
        <dbReference type="ARBA" id="ARBA00048679"/>
    </source>
</evidence>
<evidence type="ECO:0000256" key="9">
    <source>
        <dbReference type="ARBA" id="ARBA00022842"/>
    </source>
</evidence>
<feature type="region of interest" description="Disordered" evidence="12">
    <location>
        <begin position="76"/>
        <end position="178"/>
    </location>
</feature>
<feature type="compositionally biased region" description="Basic and acidic residues" evidence="12">
    <location>
        <begin position="781"/>
        <end position="790"/>
    </location>
</feature>
<feature type="compositionally biased region" description="Low complexity" evidence="12">
    <location>
        <begin position="683"/>
        <end position="692"/>
    </location>
</feature>
<keyword evidence="7" id="KW-0418">Kinase</keyword>
<dbReference type="Gene3D" id="1.10.510.10">
    <property type="entry name" value="Transferase(Phosphotransferase) domain 1"/>
    <property type="match status" value="1"/>
</dbReference>
<keyword evidence="9" id="KW-0460">Magnesium</keyword>
<dbReference type="GO" id="GO:0004674">
    <property type="term" value="F:protein serine/threonine kinase activity"/>
    <property type="evidence" value="ECO:0007669"/>
    <property type="project" value="UniProtKB-KW"/>
</dbReference>
<dbReference type="InterPro" id="IPR018935">
    <property type="entry name" value="RIO_kinase_CS"/>
</dbReference>
<keyword evidence="6" id="KW-0547">Nucleotide-binding</keyword>
<proteinExistence type="inferred from homology"/>
<evidence type="ECO:0000313" key="14">
    <source>
        <dbReference type="EMBL" id="KAA0154861.1"/>
    </source>
</evidence>
<evidence type="ECO:0000256" key="2">
    <source>
        <dbReference type="ARBA" id="ARBA00012513"/>
    </source>
</evidence>
<feature type="compositionally biased region" description="Basic residues" evidence="12">
    <location>
        <begin position="815"/>
        <end position="827"/>
    </location>
</feature>
<evidence type="ECO:0000256" key="3">
    <source>
        <dbReference type="ARBA" id="ARBA00022527"/>
    </source>
</evidence>
<evidence type="ECO:0000256" key="12">
    <source>
        <dbReference type="SAM" id="MobiDB-lite"/>
    </source>
</evidence>
<evidence type="ECO:0000256" key="7">
    <source>
        <dbReference type="ARBA" id="ARBA00022777"/>
    </source>
</evidence>
<dbReference type="CDD" id="cd05147">
    <property type="entry name" value="RIO1_euk"/>
    <property type="match status" value="1"/>
</dbReference>
<feature type="compositionally biased region" description="Acidic residues" evidence="12">
    <location>
        <begin position="666"/>
        <end position="682"/>
    </location>
</feature>
<feature type="region of interest" description="Disordered" evidence="12">
    <location>
        <begin position="771"/>
        <end position="790"/>
    </location>
</feature>
<feature type="compositionally biased region" description="Low complexity" evidence="12">
    <location>
        <begin position="620"/>
        <end position="630"/>
    </location>
</feature>
<dbReference type="InterPro" id="IPR000687">
    <property type="entry name" value="RIO_kinase"/>
</dbReference>
<dbReference type="EC" id="2.7.11.1" evidence="2"/>
<keyword evidence="3" id="KW-0723">Serine/threonine-protein kinase</keyword>
<dbReference type="AlphaFoldDB" id="A0A5A8D5Q9"/>
<comment type="catalytic activity">
    <reaction evidence="11">
        <text>L-seryl-[protein] + ATP = O-phospho-L-seryl-[protein] + ADP + H(+)</text>
        <dbReference type="Rhea" id="RHEA:17989"/>
        <dbReference type="Rhea" id="RHEA-COMP:9863"/>
        <dbReference type="Rhea" id="RHEA-COMP:11604"/>
        <dbReference type="ChEBI" id="CHEBI:15378"/>
        <dbReference type="ChEBI" id="CHEBI:29999"/>
        <dbReference type="ChEBI" id="CHEBI:30616"/>
        <dbReference type="ChEBI" id="CHEBI:83421"/>
        <dbReference type="ChEBI" id="CHEBI:456216"/>
        <dbReference type="EC" id="2.7.11.1"/>
    </reaction>
</comment>
<feature type="domain" description="RIO kinase" evidence="13">
    <location>
        <begin position="203"/>
        <end position="493"/>
    </location>
</feature>
<dbReference type="Pfam" id="PF01163">
    <property type="entry name" value="RIO1"/>
    <property type="match status" value="1"/>
</dbReference>
<evidence type="ECO:0000313" key="17">
    <source>
        <dbReference type="Proteomes" id="UP000325113"/>
    </source>
</evidence>
<dbReference type="SMART" id="SM00090">
    <property type="entry name" value="RIO"/>
    <property type="match status" value="1"/>
</dbReference>
<dbReference type="Proteomes" id="UP000325113">
    <property type="component" value="Unassembled WGS sequence"/>
</dbReference>
<feature type="region of interest" description="Disordered" evidence="12">
    <location>
        <begin position="620"/>
        <end position="713"/>
    </location>
</feature>
<feature type="compositionally biased region" description="Gly residues" evidence="12">
    <location>
        <begin position="149"/>
        <end position="164"/>
    </location>
</feature>
<feature type="compositionally biased region" description="Basic and acidic residues" evidence="12">
    <location>
        <begin position="79"/>
        <end position="88"/>
    </location>
</feature>
<dbReference type="PROSITE" id="PS01245">
    <property type="entry name" value="RIO1"/>
    <property type="match status" value="1"/>
</dbReference>
<evidence type="ECO:0000256" key="5">
    <source>
        <dbReference type="ARBA" id="ARBA00022723"/>
    </source>
</evidence>
<organism evidence="15 16">
    <name type="scientific">Cafeteria roenbergensis</name>
    <name type="common">Marine flagellate</name>
    <dbReference type="NCBI Taxonomy" id="33653"/>
    <lineage>
        <taxon>Eukaryota</taxon>
        <taxon>Sar</taxon>
        <taxon>Stramenopiles</taxon>
        <taxon>Bigyra</taxon>
        <taxon>Opalozoa</taxon>
        <taxon>Bicosoecida</taxon>
        <taxon>Cafeteriaceae</taxon>
        <taxon>Cafeteria</taxon>
    </lineage>
</organism>
<name>A0A5A8D5Q9_CAFRO</name>
<sequence length="836" mass="87572">MADRFRDLEEDVGSDDDWAPESSDARETDVPPQRGSAQACVRHAQAPAKAATSQADVEAEIEAALFAMPREQGLLSSEDGAKAAELKEQQAAQRALQAQSKAESGRKVRFTATGSGAAPEEGAGVTRRAGELLGLDGGKGSSSSSSVGEEGGAPGGGGGGGGAHKGSRRRDNDDLASLERSVGSRIKLGLVERASERAPRHTGRDDRATVDLVLDPRTRLIIFRLVSQGLVGEVYGCVSAGKEANVYFAEKGALADVHESVMADDGSRAAAIGGTGPAADAAAAAAAAAAAGPDMDAVGASAGTVAPNGFALKVFKTSILVFKDRDRYVSGEYRFRSGYSRKNPRKMVKMWAEKEIRNLRRLRASGVHCPTPRLLRGHVLLMDFIGTDGWPAPRLRDAKLSPSKQASAYEQVVHAMRAMWERCRLVHADLSEYNLLWHEGRVVVIDVSQSVESDHPRAMDFLRMDCANVTYYFGRRCGLRVMTPRELFDFVVHPALPDKAAEDAYLAAVWSEVRSRQGGEVFTSAEDEAEHNVFMQAFIPRSLADVDDAEAEADRVERGEAAFTQALVAPERPAEGAEAEAAEAGAASAAPGSTASAAGTAAADALAAASAAAASAAAGSRQEEAASQEADTADAGAVESGEAGADADSCGGDDDDQKDGASAAGGEEDGNDEDDDEDDDDTAAAGASAGDARSVAESKSSEATGPTLDDLLADGPSAELVAAALEAANMIGLDTTFVPGFGALSIENHRLEYTANSRRILSEQREAEAAEDAARLAGDAPARKHDDGAFKLRDATKEERRAHKAAVKAAARQQRVTKVKKSAKRRRENTGARASK</sequence>
<dbReference type="GO" id="GO:0046872">
    <property type="term" value="F:metal ion binding"/>
    <property type="evidence" value="ECO:0007669"/>
    <property type="project" value="UniProtKB-KW"/>
</dbReference>
<comment type="catalytic activity">
    <reaction evidence="10">
        <text>L-threonyl-[protein] + ATP = O-phospho-L-threonyl-[protein] + ADP + H(+)</text>
        <dbReference type="Rhea" id="RHEA:46608"/>
        <dbReference type="Rhea" id="RHEA-COMP:11060"/>
        <dbReference type="Rhea" id="RHEA-COMP:11605"/>
        <dbReference type="ChEBI" id="CHEBI:15378"/>
        <dbReference type="ChEBI" id="CHEBI:30013"/>
        <dbReference type="ChEBI" id="CHEBI:30616"/>
        <dbReference type="ChEBI" id="CHEBI:61977"/>
        <dbReference type="ChEBI" id="CHEBI:456216"/>
        <dbReference type="EC" id="2.7.11.1"/>
    </reaction>
</comment>
<dbReference type="EMBL" id="VLTL01000110">
    <property type="protein sequence ID" value="KAA0160478.1"/>
    <property type="molecule type" value="Genomic_DNA"/>
</dbReference>
<protein>
    <recommendedName>
        <fullName evidence="2">non-specific serine/threonine protein kinase</fullName>
        <ecNumber evidence="2">2.7.11.1</ecNumber>
    </recommendedName>
</protein>
<feature type="compositionally biased region" description="Acidic residues" evidence="12">
    <location>
        <begin position="8"/>
        <end position="19"/>
    </location>
</feature>
<dbReference type="InterPro" id="IPR018934">
    <property type="entry name" value="RIO_dom"/>
</dbReference>
<evidence type="ECO:0000256" key="10">
    <source>
        <dbReference type="ARBA" id="ARBA00047899"/>
    </source>
</evidence>
<comment type="caution">
    <text evidence="15">The sequence shown here is derived from an EMBL/GenBank/DDBJ whole genome shotgun (WGS) entry which is preliminary data.</text>
</comment>
<feature type="region of interest" description="Disordered" evidence="12">
    <location>
        <begin position="1"/>
        <end position="37"/>
    </location>
</feature>
<dbReference type="PANTHER" id="PTHR45723">
    <property type="entry name" value="SERINE/THREONINE-PROTEIN KINASE RIO1"/>
    <property type="match status" value="1"/>
</dbReference>
<comment type="similarity">
    <text evidence="1">Belongs to the protein kinase superfamily. RIO-type Ser/Thr kinase family.</text>
</comment>
<dbReference type="Gene3D" id="3.30.200.20">
    <property type="entry name" value="Phosphorylase Kinase, domain 1"/>
    <property type="match status" value="1"/>
</dbReference>
<dbReference type="SUPFAM" id="SSF56112">
    <property type="entry name" value="Protein kinase-like (PK-like)"/>
    <property type="match status" value="1"/>
</dbReference>
<feature type="compositionally biased region" description="Low complexity" evidence="12">
    <location>
        <begin position="640"/>
        <end position="650"/>
    </location>
</feature>
<feature type="compositionally biased region" description="Low complexity" evidence="12">
    <location>
        <begin position="89"/>
        <end position="99"/>
    </location>
</feature>
<dbReference type="EMBL" id="VLTM01000090">
    <property type="protein sequence ID" value="KAA0154861.1"/>
    <property type="molecule type" value="Genomic_DNA"/>
</dbReference>
<evidence type="ECO:0000256" key="8">
    <source>
        <dbReference type="ARBA" id="ARBA00022840"/>
    </source>
</evidence>
<evidence type="ECO:0000256" key="1">
    <source>
        <dbReference type="ARBA" id="ARBA00009196"/>
    </source>
</evidence>
<dbReference type="Proteomes" id="UP000324907">
    <property type="component" value="Unassembled WGS sequence"/>
</dbReference>
<gene>
    <name evidence="15" type="ORF">FNF28_05434</name>
    <name evidence="14" type="ORF">FNF31_06202</name>
</gene>
<feature type="region of interest" description="Disordered" evidence="12">
    <location>
        <begin position="796"/>
        <end position="836"/>
    </location>
</feature>
<keyword evidence="5" id="KW-0479">Metal-binding</keyword>
<dbReference type="InterPro" id="IPR051272">
    <property type="entry name" value="RIO-type_Ser/Thr_kinase"/>
</dbReference>
<evidence type="ECO:0000313" key="16">
    <source>
        <dbReference type="Proteomes" id="UP000324907"/>
    </source>
</evidence>
<evidence type="ECO:0000256" key="6">
    <source>
        <dbReference type="ARBA" id="ARBA00022741"/>
    </source>
</evidence>
<dbReference type="GO" id="GO:0005524">
    <property type="term" value="F:ATP binding"/>
    <property type="evidence" value="ECO:0007669"/>
    <property type="project" value="UniProtKB-KW"/>
</dbReference>
<evidence type="ECO:0000313" key="15">
    <source>
        <dbReference type="EMBL" id="KAA0160478.1"/>
    </source>
</evidence>
<evidence type="ECO:0000259" key="13">
    <source>
        <dbReference type="SMART" id="SM00090"/>
    </source>
</evidence>
<keyword evidence="4" id="KW-0808">Transferase</keyword>
<dbReference type="InterPro" id="IPR011009">
    <property type="entry name" value="Kinase-like_dom_sf"/>
</dbReference>
<evidence type="ECO:0000256" key="4">
    <source>
        <dbReference type="ARBA" id="ARBA00022679"/>
    </source>
</evidence>
<reference evidence="16 17" key="1">
    <citation type="submission" date="2019-07" db="EMBL/GenBank/DDBJ databases">
        <title>Genomes of Cafeteria roenbergensis.</title>
        <authorList>
            <person name="Fischer M.G."/>
            <person name="Hackl T."/>
            <person name="Roman M."/>
        </authorList>
    </citation>
    <scope>NUCLEOTIDE SEQUENCE [LARGE SCALE GENOMIC DNA]</scope>
    <source>
        <strain evidence="14 17">Cflag</strain>
        <strain evidence="15 16">RCC970-E3</strain>
    </source>
</reference>
<keyword evidence="8" id="KW-0067">ATP-binding</keyword>
<accession>A0A5A8D5Q9</accession>